<feature type="region of interest" description="Disordered" evidence="1">
    <location>
        <begin position="215"/>
        <end position="252"/>
    </location>
</feature>
<dbReference type="PANTHER" id="PTHR21534">
    <property type="entry name" value="KATANIN-INTERACTING PROTEIN"/>
    <property type="match status" value="1"/>
</dbReference>
<feature type="region of interest" description="Disordered" evidence="1">
    <location>
        <begin position="1"/>
        <end position="49"/>
    </location>
</feature>
<proteinExistence type="predicted"/>
<evidence type="ECO:0000256" key="1">
    <source>
        <dbReference type="SAM" id="MobiDB-lite"/>
    </source>
</evidence>
<gene>
    <name evidence="3" type="ORF">BOX15_Mlig016692g1</name>
</gene>
<feature type="region of interest" description="Disordered" evidence="1">
    <location>
        <begin position="703"/>
        <end position="736"/>
    </location>
</feature>
<dbReference type="STRING" id="282301.A0A267H6Y0"/>
<dbReference type="Proteomes" id="UP000215902">
    <property type="component" value="Unassembled WGS sequence"/>
</dbReference>
<feature type="region of interest" description="Disordered" evidence="1">
    <location>
        <begin position="68"/>
        <end position="87"/>
    </location>
</feature>
<dbReference type="PANTHER" id="PTHR21534:SF0">
    <property type="entry name" value="KATANIN-INTERACTING PROTEIN"/>
    <property type="match status" value="1"/>
</dbReference>
<evidence type="ECO:0000313" key="4">
    <source>
        <dbReference type="Proteomes" id="UP000215902"/>
    </source>
</evidence>
<feature type="compositionally biased region" description="Polar residues" evidence="1">
    <location>
        <begin position="1"/>
        <end position="13"/>
    </location>
</feature>
<feature type="compositionally biased region" description="Basic and acidic residues" evidence="1">
    <location>
        <begin position="923"/>
        <end position="936"/>
    </location>
</feature>
<feature type="region of interest" description="Disordered" evidence="1">
    <location>
        <begin position="1359"/>
        <end position="1389"/>
    </location>
</feature>
<feature type="domain" description="KATNIP" evidence="2">
    <location>
        <begin position="321"/>
        <end position="398"/>
    </location>
</feature>
<evidence type="ECO:0000259" key="2">
    <source>
        <dbReference type="Pfam" id="PF14652"/>
    </source>
</evidence>
<dbReference type="EMBL" id="NIVC01000018">
    <property type="protein sequence ID" value="PAA94026.1"/>
    <property type="molecule type" value="Genomic_DNA"/>
</dbReference>
<dbReference type="OrthoDB" id="304622at2759"/>
<feature type="domain" description="KATNIP" evidence="2">
    <location>
        <begin position="978"/>
        <end position="1299"/>
    </location>
</feature>
<dbReference type="InterPro" id="IPR026704">
    <property type="entry name" value="KATNIP"/>
</dbReference>
<keyword evidence="4" id="KW-1185">Reference proteome</keyword>
<feature type="domain" description="KATNIP" evidence="2">
    <location>
        <begin position="751"/>
        <end position="874"/>
    </location>
</feature>
<feature type="compositionally biased region" description="Basic and acidic residues" evidence="1">
    <location>
        <begin position="29"/>
        <end position="47"/>
    </location>
</feature>
<feature type="compositionally biased region" description="Pro residues" evidence="1">
    <location>
        <begin position="706"/>
        <end position="725"/>
    </location>
</feature>
<feature type="domain" description="KATNIP" evidence="2">
    <location>
        <begin position="408"/>
        <end position="520"/>
    </location>
</feature>
<accession>A0A267H6Y0</accession>
<dbReference type="Pfam" id="PF14652">
    <property type="entry name" value="DUF4457"/>
    <property type="match status" value="4"/>
</dbReference>
<feature type="region of interest" description="Disordered" evidence="1">
    <location>
        <begin position="575"/>
        <end position="658"/>
    </location>
</feature>
<comment type="caution">
    <text evidence="3">The sequence shown here is derived from an EMBL/GenBank/DDBJ whole genome shotgun (WGS) entry which is preliminary data.</text>
</comment>
<feature type="compositionally biased region" description="Acidic residues" evidence="1">
    <location>
        <begin position="224"/>
        <end position="237"/>
    </location>
</feature>
<feature type="region of interest" description="Disordered" evidence="1">
    <location>
        <begin position="122"/>
        <end position="171"/>
    </location>
</feature>
<feature type="region of interest" description="Disordered" evidence="1">
    <location>
        <begin position="906"/>
        <end position="958"/>
    </location>
</feature>
<name>A0A267H6Y0_9PLAT</name>
<feature type="compositionally biased region" description="Low complexity" evidence="1">
    <location>
        <begin position="620"/>
        <end position="632"/>
    </location>
</feature>
<dbReference type="InterPro" id="IPR027859">
    <property type="entry name" value="KATNIP_dom"/>
</dbReference>
<feature type="non-terminal residue" evidence="3">
    <location>
        <position position="1"/>
    </location>
</feature>
<protein>
    <recommendedName>
        <fullName evidence="2">KATNIP domain-containing protein</fullName>
    </recommendedName>
</protein>
<feature type="region of interest" description="Disordered" evidence="1">
    <location>
        <begin position="520"/>
        <end position="543"/>
    </location>
</feature>
<reference evidence="3 4" key="1">
    <citation type="submission" date="2017-06" db="EMBL/GenBank/DDBJ databases">
        <title>A platform for efficient transgenesis in Macrostomum lignano, a flatworm model organism for stem cell research.</title>
        <authorList>
            <person name="Berezikov E."/>
        </authorList>
    </citation>
    <scope>NUCLEOTIDE SEQUENCE [LARGE SCALE GENOMIC DNA]</scope>
    <source>
        <strain evidence="3">DV1</strain>
        <tissue evidence="3">Whole organism</tissue>
    </source>
</reference>
<sequence>WSESEQPIINLPSSHRRDSGKKSNTAKQQSRERTMSGRGGEKIRYAKQEIPSNYSHVLQSARNRAAAAAAADASGSKRRQQADREQGFRLYFSGANHGNQQLQQQQQQKTARLAAGAADSAAAYTSRKAKTSIGNRAQQQQQQQRSRTAAPPRKGWAPGDQDITIRTQTGDLVNVPAPYKYEQDFDDADLNDDDQTESLLLSARDVHALRQSILQLGGGGNGDSNEDDASQIDEEELPPPSGSTDDNDGSDVLDRELDSVRSVVGDEVGGGGASSDARVVLQLRKSLGPAYDEGHKLDYIIQRIMELSVGQRDKLMQAFAHIDQQQQQPAKSAANLANEAIAEANQPPKQQPAAQAAVGHVIRLRLHSNWGHPGLIGLTELQCFDSDARQIRIDRICLDENKRPSVVLECLINGRYLTNKERNMWTCPLLPGQPVDIYLHMAKRPASLKVWNYNRSLQTLDIGARRVEISIDNGPALFNGELDKGCGSQGIDFGQKISLSAKQAGVRIDEDDELQSAAELNRRHNKKYAKTPRLAAASPRCATRGLDDPGLLGDDAEDQDASCLMDKVRLMRRSRQEQKAAAAAAAASTASIDSPRESPRPSATSAAPVNASEELSLTMAAQPPTSSSKAPAAAPPAPKFGRRSRLTDNKDDDGNDAYAGARADLEKSWASLNQFNKLTAGRLDTRPEGDALDSLLQRAARLTSPAQPPQQPQPPAPVEQPPPPSTAVGSDDFETNGFVIPELPAGQLLHLNILDTWGDPHYVGLTGLEFFSSAGDPVRIIDISADPADINVLPEYDSDPRVVANLIDGVNRTFDEVHMWLCPFTPGRGHHVYVTFAEPVQLAIMRVWNYNKSRVHSSRGAKLIDVALDGIRIFYGEIARGNDETILFTEDDAILERVWHNDLSLQDLETEPDTAPMTHRPRTRDSDEQRQKRLAELDIVPVPGSSKSSAAAPDRPVTSAAAAAAPKMYAVQGQQLTLNLVDTWSDPHYIGLTGLELVDSTGQSVPIRPDQLSAEPRDMRVVPGCEADERTLDKLVKGVNSTTDDVNMWLVPFTKGDDHTITVTLDRPAQLLTLRLWNYNKSPEDSYRGVKVMHIQLDGRYLSPELGLLIRKAPGHDYYNFVQEIALADLIRQPSATAIPVTVGNDDYQQAGSLPCGFVYQLNLLNTHGDLYYIGLTELQLFDEIGRPIQLSGEAISCGAGRGGFVAAHPESINCLDGVENDVRTPDKLVDGVLDCPAGGHSWLAPILPGTDNRLYLVFNRPVCVSKIRLWNYAKTPSRGVRDFSVLVDELLIFNGTLPRCDRGASADDYHTVLLGEPELLNQHGQQQHHSSTERSVINNREVLFEHDILLMNDQRVVHDTGKRQQQQQQKKKSFPDPMLRPKTSIVRH</sequence>
<evidence type="ECO:0000313" key="3">
    <source>
        <dbReference type="EMBL" id="PAA94026.1"/>
    </source>
</evidence>
<organism evidence="3 4">
    <name type="scientific">Macrostomum lignano</name>
    <dbReference type="NCBI Taxonomy" id="282301"/>
    <lineage>
        <taxon>Eukaryota</taxon>
        <taxon>Metazoa</taxon>
        <taxon>Spiralia</taxon>
        <taxon>Lophotrochozoa</taxon>
        <taxon>Platyhelminthes</taxon>
        <taxon>Rhabditophora</taxon>
        <taxon>Macrostomorpha</taxon>
        <taxon>Macrostomida</taxon>
        <taxon>Macrostomidae</taxon>
        <taxon>Macrostomum</taxon>
    </lineage>
</organism>